<protein>
    <recommendedName>
        <fullName evidence="2">DUF1559 domain-containing protein</fullName>
    </recommendedName>
</protein>
<proteinExistence type="predicted"/>
<dbReference type="RefSeq" id="WP_145200615.1">
    <property type="nucleotide sequence ID" value="NZ_CP036267.1"/>
</dbReference>
<evidence type="ECO:0000313" key="3">
    <source>
        <dbReference type="EMBL" id="QDT33770.1"/>
    </source>
</evidence>
<evidence type="ECO:0000256" key="1">
    <source>
        <dbReference type="SAM" id="MobiDB-lite"/>
    </source>
</evidence>
<organism evidence="3 4">
    <name type="scientific">Thalassoglobus polymorphus</name>
    <dbReference type="NCBI Taxonomy" id="2527994"/>
    <lineage>
        <taxon>Bacteria</taxon>
        <taxon>Pseudomonadati</taxon>
        <taxon>Planctomycetota</taxon>
        <taxon>Planctomycetia</taxon>
        <taxon>Planctomycetales</taxon>
        <taxon>Planctomycetaceae</taxon>
        <taxon>Thalassoglobus</taxon>
    </lineage>
</organism>
<dbReference type="OrthoDB" id="285651at2"/>
<dbReference type="PANTHER" id="PTHR30093:SF2">
    <property type="entry name" value="TYPE II SECRETION SYSTEM PROTEIN H"/>
    <property type="match status" value="1"/>
</dbReference>
<dbReference type="EMBL" id="CP036267">
    <property type="protein sequence ID" value="QDT33770.1"/>
    <property type="molecule type" value="Genomic_DNA"/>
</dbReference>
<keyword evidence="4" id="KW-1185">Reference proteome</keyword>
<accession>A0A517QQ59</accession>
<reference evidence="3 4" key="1">
    <citation type="submission" date="2019-02" db="EMBL/GenBank/DDBJ databases">
        <title>Deep-cultivation of Planctomycetes and their phenomic and genomic characterization uncovers novel biology.</title>
        <authorList>
            <person name="Wiegand S."/>
            <person name="Jogler M."/>
            <person name="Boedeker C."/>
            <person name="Pinto D."/>
            <person name="Vollmers J."/>
            <person name="Rivas-Marin E."/>
            <person name="Kohn T."/>
            <person name="Peeters S.H."/>
            <person name="Heuer A."/>
            <person name="Rast P."/>
            <person name="Oberbeckmann S."/>
            <person name="Bunk B."/>
            <person name="Jeske O."/>
            <person name="Meyerdierks A."/>
            <person name="Storesund J.E."/>
            <person name="Kallscheuer N."/>
            <person name="Luecker S."/>
            <person name="Lage O.M."/>
            <person name="Pohl T."/>
            <person name="Merkel B.J."/>
            <person name="Hornburger P."/>
            <person name="Mueller R.-W."/>
            <person name="Bruemmer F."/>
            <person name="Labrenz M."/>
            <person name="Spormann A.M."/>
            <person name="Op den Camp H."/>
            <person name="Overmann J."/>
            <person name="Amann R."/>
            <person name="Jetten M.S.M."/>
            <person name="Mascher T."/>
            <person name="Medema M.H."/>
            <person name="Devos D.P."/>
            <person name="Kaster A.-K."/>
            <person name="Ovreas L."/>
            <person name="Rohde M."/>
            <person name="Galperin M.Y."/>
            <person name="Jogler C."/>
        </authorList>
    </citation>
    <scope>NUCLEOTIDE SEQUENCE [LARGE SCALE GENOMIC DNA]</scope>
    <source>
        <strain evidence="3 4">Mal48</strain>
    </source>
</reference>
<feature type="compositionally biased region" description="Low complexity" evidence="1">
    <location>
        <begin position="59"/>
        <end position="88"/>
    </location>
</feature>
<name>A0A517QQ59_9PLAN</name>
<evidence type="ECO:0000259" key="2">
    <source>
        <dbReference type="Pfam" id="PF07596"/>
    </source>
</evidence>
<sequence>MRTLSLTSFLMLAICLHGCGGGDKPADSPADGGATTEGLDDPMDSSSLGAPGEMPSTDPPAANETAAANEAPSASSSGSAEAASPDGSTLNYVPEDAVAVLIVRPSKVLSNPLVKEMITLMDQANPREKVEEKMADFADEVGVKPEQVDHVLVVVDKNMLDMAPMIAAGGARPSPVVVVQLAPGVSSQLILDSVPQGESIEIAGGTGVTTPDGGVLFKVSDSRLVYSSKENLDSVLKNASSGKVKAMVSKSAASDLALAVDLEPVKVLLQDAMKQNPNPPGMVMTMVMPIVTQLQTLSLGADLEAANILEVNVSTPNVDAAQGVHGMLNGFLGMGKQQYEQAKGEIPEEMQAMAKQLVDGAELSTSDTIVSLTLPRPENFEKLPEMLKPAFAEAAEAAKRAQKRNDIKQIGLAFHNYHDVYQHFPAVDSNGEKDEAGVRGKGLSWRVHLLPFLEYAPLYEKFNLDEAWDSEHNKALIAEMPAVFGDNPEGKTSIHVFVGENLAFNEGKPGARIRDYTDGTSNTILAVKAGDDTAEIWTKPGGLKFNAEDPFAALGNIGEVFMVLLCDGSTRDLSKDLDKTTFSNLIQQNDGNPVDF</sequence>
<feature type="domain" description="DUF1559" evidence="2">
    <location>
        <begin position="394"/>
        <end position="479"/>
    </location>
</feature>
<dbReference type="AlphaFoldDB" id="A0A517QQ59"/>
<dbReference type="InterPro" id="IPR011453">
    <property type="entry name" value="DUF1559"/>
</dbReference>
<evidence type="ECO:0000313" key="4">
    <source>
        <dbReference type="Proteomes" id="UP000315724"/>
    </source>
</evidence>
<dbReference type="Proteomes" id="UP000315724">
    <property type="component" value="Chromosome"/>
</dbReference>
<gene>
    <name evidence="3" type="ORF">Mal48_30250</name>
</gene>
<dbReference type="KEGG" id="tpol:Mal48_30250"/>
<dbReference type="Pfam" id="PF07596">
    <property type="entry name" value="SBP_bac_10"/>
    <property type="match status" value="1"/>
</dbReference>
<feature type="region of interest" description="Disordered" evidence="1">
    <location>
        <begin position="23"/>
        <end position="89"/>
    </location>
</feature>
<dbReference type="PANTHER" id="PTHR30093">
    <property type="entry name" value="GENERAL SECRETION PATHWAY PROTEIN G"/>
    <property type="match status" value="1"/>
</dbReference>